<evidence type="ECO:0000256" key="3">
    <source>
        <dbReference type="ARBA" id="ARBA00022552"/>
    </source>
</evidence>
<dbReference type="GO" id="GO:0034457">
    <property type="term" value="C:Mpp10 complex"/>
    <property type="evidence" value="ECO:0007669"/>
    <property type="project" value="InterPro"/>
</dbReference>
<feature type="compositionally biased region" description="Basic residues" evidence="7">
    <location>
        <begin position="715"/>
        <end position="726"/>
    </location>
</feature>
<dbReference type="PDBsum" id="6RXZ"/>
<evidence type="ECO:0000256" key="5">
    <source>
        <dbReference type="ARBA" id="ARBA00023274"/>
    </source>
</evidence>
<evidence type="ECO:0007829" key="11">
    <source>
        <dbReference type="PDB" id="5OQL"/>
    </source>
</evidence>
<dbReference type="AlphaFoldDB" id="G0S9I7"/>
<dbReference type="GeneID" id="18258641"/>
<evidence type="ECO:0007829" key="13">
    <source>
        <dbReference type="PDB" id="6RXU"/>
    </source>
</evidence>
<dbReference type="EMDB" id="EMD-10052"/>
<dbReference type="EMDB" id="EMD-10053"/>
<dbReference type="PDBsum" id="5OQL"/>
<sequence length="785" mass="85960">MPGAPSTTSSFTSTSHTLSALPSMPQSLSASAADGSGSGSDGAAAAAITAFLDSTAPENRHIFLRPTPQLPAGSLALLKAALDPLAAQIADHQAAGIARLRESGALSSKKRKRDGSEKENKPAALKIRKVHVDGFETQQVWQQARKIITSALGEAQAVLEELKVNGEVEEEEGEDKVIEFGEDGFEVGSSDEEESEEEGNEEADTEDSDGEGASLGDENAMFDLEAEEDSGSEEDKSDVGEEVDGEVDGEKHSDLDGEEEGEEGEEDEEDEEDDDESAEDLVEDPHGLNDGFFSIDEFNKQTQMWEDQDMRAEPTAELDDDSEDIDWHADPFAVKPSKRGKKDDGDMDLDDEEDESDDEAPPVGKKALEKMLDKDEDDEGGNLEDDLADGMGMDLTANDIYYKDFFAPPRKKKKPGSSKKKRELELETKRPDDADVERAEQDVRRDLFDDLSEHEDSEDALSDASAGDPKSRKSAHERRQAKIAEQIRKLEAELVAKRAWTLAGEATAADRPVNSLLGEDMEFDHVGKPVPVVTEEVSESIEELIKRRILAGEFDEVLRRRPDMFGNPHGVRRGLVDVEDTKAKQSLAEIYEEEAVKKANPDAYVSAADEKLRRDEEEIKRMWKEISAKLDALSSWHYKPKPPAPTLTVVSDVATVAMEDAQPATAQGVAGGETSMIAPQEVYAPSKDTAEKGEVVTKAGIPIAKQEMSREEKLRRRRREKERIRKAGGLDGGKPVSEKEKEKKETVAQLKKSGVKVINRKGEVVGLDGKKVGEKKVQSSGAYKL</sequence>
<dbReference type="EMDB" id="EMD-10055"/>
<dbReference type="PDB" id="5OQL">
    <property type="method" value="EM"/>
    <property type="resolution" value="3.20 A"/>
    <property type="chains" value="c=1-785"/>
</dbReference>
<feature type="compositionally biased region" description="Acidic residues" evidence="7">
    <location>
        <begin position="345"/>
        <end position="360"/>
    </location>
</feature>
<protein>
    <submittedName>
        <fullName evidence="8">Putative U3 small nucleolar ribonucleoprotein protein</fullName>
    </submittedName>
</protein>
<feature type="compositionally biased region" description="Basic residues" evidence="7">
    <location>
        <begin position="409"/>
        <end position="421"/>
    </location>
</feature>
<evidence type="ECO:0000256" key="1">
    <source>
        <dbReference type="ARBA" id="ARBA00004604"/>
    </source>
</evidence>
<proteinExistence type="evidence at protein level"/>
<dbReference type="eggNOG" id="KOG2600">
    <property type="taxonomic scope" value="Eukaryota"/>
</dbReference>
<feature type="region of interest" description="Disordered" evidence="7">
    <location>
        <begin position="1"/>
        <end position="42"/>
    </location>
</feature>
<keyword evidence="4" id="KW-0539">Nucleus</keyword>
<keyword evidence="5 8" id="KW-0687">Ribonucleoprotein</keyword>
<dbReference type="HOGENOM" id="CLU_011271_1_0_1"/>
<dbReference type="EMDB" id="EMD-3847"/>
<dbReference type="PDB" id="6RXX">
    <property type="method" value="EM"/>
    <property type="resolution" value="7.10 A"/>
    <property type="chains" value="CL=1-785"/>
</dbReference>
<reference evidence="12 13" key="4">
    <citation type="journal article" date="2019" name="Mol. Cell">
        <title>Thermophile 90S Pre-ribosome Structures Reveal the Reverse Order of Co-transcriptional 18S rRNA Subdomain Integration.</title>
        <authorList>
            <person name="Cheng J."/>
            <person name="Bassler J."/>
            <person name="Fischer P."/>
            <person name="Lau B."/>
            <person name="Kellner N."/>
            <person name="Kunze R."/>
            <person name="Griesel S."/>
            <person name="Kallas M."/>
            <person name="Berninghausen O."/>
            <person name="Strauss D."/>
            <person name="Beckmann R."/>
            <person name="Hurt E."/>
        </authorList>
    </citation>
    <scope>STRUCTURE BY ELECTRON MICROSCOPY (3.50 ANGSTROMS)</scope>
</reference>
<keyword evidence="9" id="KW-1185">Reference proteome</keyword>
<accession>G0S9I7</accession>
<reference evidence="11" key="2">
    <citation type="journal article" date="2017" name="Nat. Struct. Mol. Biol.">
        <title>3.2-A-resolution structure of the 90S preribosome before A1 pre-rRNA cleavage.</title>
        <authorList>
            <person name="Cheng J."/>
            <person name="Kellner N."/>
            <person name="Berninghausen O."/>
            <person name="Hurt E."/>
            <person name="Beckmann R."/>
        </authorList>
    </citation>
    <scope>STRUCTURE BY ELECTRON MICROSCOPY (3.20 ANGSTROMS)</scope>
</reference>
<dbReference type="PIRSF" id="PIRSF017300">
    <property type="entry name" value="snoRNP_Mpp10"/>
    <property type="match status" value="1"/>
</dbReference>
<dbReference type="EMDB" id="EMD-10056"/>
<dbReference type="PDB" id="6RXZ">
    <property type="method" value="EM"/>
    <property type="resolution" value="4.40 A"/>
    <property type="chains" value="CL=1-785"/>
</dbReference>
<feature type="compositionally biased region" description="Low complexity" evidence="7">
    <location>
        <begin position="29"/>
        <end position="42"/>
    </location>
</feature>
<keyword evidence="3" id="KW-0698">rRNA processing</keyword>
<evidence type="ECO:0000256" key="2">
    <source>
        <dbReference type="ARBA" id="ARBA00022517"/>
    </source>
</evidence>
<dbReference type="GO" id="GO:0006364">
    <property type="term" value="P:rRNA processing"/>
    <property type="evidence" value="ECO:0007669"/>
    <property type="project" value="UniProtKB-KW"/>
</dbReference>
<feature type="compositionally biased region" description="Basic and acidic residues" evidence="7">
    <location>
        <begin position="422"/>
        <end position="448"/>
    </location>
</feature>
<dbReference type="GO" id="GO:0005732">
    <property type="term" value="C:sno(s)RNA-containing ribonucleoprotein complex"/>
    <property type="evidence" value="ECO:0007669"/>
    <property type="project" value="InterPro"/>
</dbReference>
<reference evidence="10" key="3">
    <citation type="journal article" date="2017" name="PLoS ONE">
        <title>Mpp10 represents a platform for the interaction of multiple factors within the 90S pre-ribosome.</title>
        <authorList>
            <person name="Sa-Moura B."/>
            <person name="Kornprobst M."/>
            <person name="Kharde S."/>
            <person name="Ahmed Y.L."/>
            <person name="Stier G."/>
            <person name="Kunze R."/>
            <person name="Sinning I."/>
            <person name="Hurt E."/>
        </authorList>
    </citation>
    <scope>X-RAY CRYSTALLOGRAPHY (1.88 ANGSTROMS) OF 433-562</scope>
</reference>
<evidence type="ECO:0007829" key="10">
    <source>
        <dbReference type="PDB" id="5O9E"/>
    </source>
</evidence>
<keyword evidence="10 11" id="KW-0002">3D-structure</keyword>
<dbReference type="OMA" id="HFAEDFG"/>
<organism evidence="9">
    <name type="scientific">Chaetomium thermophilum (strain DSM 1495 / CBS 144.50 / IMI 039719)</name>
    <name type="common">Thermochaetoides thermophila</name>
    <dbReference type="NCBI Taxonomy" id="759272"/>
    <lineage>
        <taxon>Eukaryota</taxon>
        <taxon>Fungi</taxon>
        <taxon>Dikarya</taxon>
        <taxon>Ascomycota</taxon>
        <taxon>Pezizomycotina</taxon>
        <taxon>Sordariomycetes</taxon>
        <taxon>Sordariomycetidae</taxon>
        <taxon>Sordariales</taxon>
        <taxon>Chaetomiaceae</taxon>
        <taxon>Thermochaetoides</taxon>
    </lineage>
</organism>
<evidence type="ECO:0000313" key="8">
    <source>
        <dbReference type="EMBL" id="EGS20098.1"/>
    </source>
</evidence>
<feature type="compositionally biased region" description="Low complexity" evidence="7">
    <location>
        <begin position="1"/>
        <end position="19"/>
    </location>
</feature>
<feature type="region of interest" description="Disordered" evidence="7">
    <location>
        <begin position="165"/>
        <end position="391"/>
    </location>
</feature>
<dbReference type="PDB" id="5O9E">
    <property type="method" value="X-ray"/>
    <property type="resolution" value="1.88 A"/>
    <property type="chains" value="B=433-562"/>
</dbReference>
<dbReference type="InterPro" id="IPR012173">
    <property type="entry name" value="Mpp10"/>
</dbReference>
<comment type="similarity">
    <text evidence="6">Belongs to the MPP10 family.</text>
</comment>
<evidence type="ECO:0000256" key="6">
    <source>
        <dbReference type="ARBA" id="ARBA00029455"/>
    </source>
</evidence>
<dbReference type="PDB" id="6RXT">
    <property type="method" value="EM"/>
    <property type="resolution" value="7.00 A"/>
    <property type="chains" value="CL=1-785"/>
</dbReference>
<dbReference type="OrthoDB" id="445326at2759"/>
<dbReference type="IntAct" id="G0S9I7">
    <property type="interactions" value="1"/>
</dbReference>
<evidence type="ECO:0000256" key="7">
    <source>
        <dbReference type="SAM" id="MobiDB-lite"/>
    </source>
</evidence>
<feature type="region of interest" description="Disordered" evidence="7">
    <location>
        <begin position="707"/>
        <end position="748"/>
    </location>
</feature>
<dbReference type="PDB" id="6RXV">
    <property type="method" value="EM"/>
    <property type="resolution" value="4.00 A"/>
    <property type="chains" value="CL=1-785"/>
</dbReference>
<feature type="compositionally biased region" description="Acidic residues" evidence="7">
    <location>
        <begin position="167"/>
        <end position="210"/>
    </location>
</feature>
<keyword evidence="2" id="KW-0690">Ribosome biogenesis</keyword>
<dbReference type="PDBsum" id="6RXT"/>
<dbReference type="STRING" id="759272.G0S9I7"/>
<dbReference type="SMR" id="G0S9I7"/>
<dbReference type="PDB" id="6RXU">
    <property type="method" value="EM"/>
    <property type="resolution" value="3.50 A"/>
    <property type="chains" value="CL=1-785"/>
</dbReference>
<evidence type="ECO:0000256" key="4">
    <source>
        <dbReference type="ARBA" id="ARBA00023242"/>
    </source>
</evidence>
<dbReference type="EMBL" id="GL988043">
    <property type="protein sequence ID" value="EGS20098.1"/>
    <property type="molecule type" value="Genomic_DNA"/>
</dbReference>
<evidence type="ECO:0007829" key="12">
    <source>
        <dbReference type="PDB" id="6RXT"/>
    </source>
</evidence>
<dbReference type="PDBsum" id="6RXX"/>
<dbReference type="EMDB" id="EMD-10054"/>
<dbReference type="EMDB" id="EMD-10051"/>
<gene>
    <name evidence="8" type="ORF">CTHT_0046030</name>
</gene>
<feature type="region of interest" description="Disordered" evidence="7">
    <location>
        <begin position="406"/>
        <end position="481"/>
    </location>
</feature>
<name>G0S9I7_CHATD</name>
<dbReference type="PANTHER" id="PTHR17039:SF0">
    <property type="entry name" value="U3 SMALL NUCLEOLAR RIBONUCLEOPROTEIN PROTEIN MPP10"/>
    <property type="match status" value="1"/>
</dbReference>
<comment type="subcellular location">
    <subcellularLocation>
        <location evidence="1">Nucleus</location>
        <location evidence="1">Nucleolus</location>
    </subcellularLocation>
</comment>
<dbReference type="PDBsum" id="5O9E"/>
<feature type="compositionally biased region" description="Acidic residues" evidence="7">
    <location>
        <begin position="256"/>
        <end position="282"/>
    </location>
</feature>
<dbReference type="GO" id="GO:0032040">
    <property type="term" value="C:small-subunit processome"/>
    <property type="evidence" value="ECO:0007669"/>
    <property type="project" value="TreeGrafter"/>
</dbReference>
<feature type="compositionally biased region" description="Acidic residues" evidence="7">
    <location>
        <begin position="374"/>
        <end position="388"/>
    </location>
</feature>
<dbReference type="Pfam" id="PF04006">
    <property type="entry name" value="Mpp10"/>
    <property type="match status" value="1"/>
</dbReference>
<reference evidence="8 9" key="1">
    <citation type="journal article" date="2011" name="Cell">
        <title>Insight into structure and assembly of the nuclear pore complex by utilizing the genome of a eukaryotic thermophile.</title>
        <authorList>
            <person name="Amlacher S."/>
            <person name="Sarges P."/>
            <person name="Flemming D."/>
            <person name="van Noort V."/>
            <person name="Kunze R."/>
            <person name="Devos D.P."/>
            <person name="Arumugam M."/>
            <person name="Bork P."/>
            <person name="Hurt E."/>
        </authorList>
    </citation>
    <scope>NUCLEOTIDE SEQUENCE [LARGE SCALE GENOMIC DNA]</scope>
    <source>
        <strain evidence="9">DSM 1495 / CBS 144.50 / IMI 039719</strain>
    </source>
</reference>
<dbReference type="PDBsum" id="6RXV"/>
<feature type="region of interest" description="Disordered" evidence="7">
    <location>
        <begin position="104"/>
        <end position="123"/>
    </location>
</feature>
<feature type="compositionally biased region" description="Acidic residues" evidence="7">
    <location>
        <begin position="449"/>
        <end position="461"/>
    </location>
</feature>
<dbReference type="Proteomes" id="UP000008066">
    <property type="component" value="Unassembled WGS sequence"/>
</dbReference>
<feature type="compositionally biased region" description="Basic and acidic residues" evidence="7">
    <location>
        <begin position="736"/>
        <end position="746"/>
    </location>
</feature>
<dbReference type="PDBsum" id="6RXU"/>
<dbReference type="RefSeq" id="XP_006694983.1">
    <property type="nucleotide sequence ID" value="XM_006694920.1"/>
</dbReference>
<dbReference type="PDB" id="6RXY">
    <property type="method" value="EM"/>
    <property type="resolution" value="4.70 A"/>
    <property type="chains" value="CL=1-785"/>
</dbReference>
<dbReference type="PANTHER" id="PTHR17039">
    <property type="entry name" value="U3 SMALL NUCLEOLAR RIBONUCLEOPROTEIN PROTEIN MPP10"/>
    <property type="match status" value="1"/>
</dbReference>
<evidence type="ECO:0000313" key="9">
    <source>
        <dbReference type="Proteomes" id="UP000008066"/>
    </source>
</evidence>
<dbReference type="PDBsum" id="6RXY"/>
<dbReference type="KEGG" id="cthr:CTHT_0046030"/>